<dbReference type="GO" id="GO:0016811">
    <property type="term" value="F:hydrolase activity, acting on carbon-nitrogen (but not peptide) bonds, in linear amides"/>
    <property type="evidence" value="ECO:0007669"/>
    <property type="project" value="UniProtKB-UniRule"/>
</dbReference>
<dbReference type="Gene3D" id="3.20.20.370">
    <property type="entry name" value="Glycoside hydrolase/deacetylase"/>
    <property type="match status" value="1"/>
</dbReference>
<evidence type="ECO:0000256" key="1">
    <source>
        <dbReference type="ARBA" id="ARBA00022516"/>
    </source>
</evidence>
<proteinExistence type="inferred from homology"/>
<evidence type="ECO:0000256" key="6">
    <source>
        <dbReference type="ARBA" id="ARBA00023251"/>
    </source>
</evidence>
<organism evidence="9 10">
    <name type="scientific">Thorsellia anophelis DSM 18579</name>
    <dbReference type="NCBI Taxonomy" id="1123402"/>
    <lineage>
        <taxon>Bacteria</taxon>
        <taxon>Pseudomonadati</taxon>
        <taxon>Pseudomonadota</taxon>
        <taxon>Gammaproteobacteria</taxon>
        <taxon>Enterobacterales</taxon>
        <taxon>Thorselliaceae</taxon>
        <taxon>Thorsellia</taxon>
    </lineage>
</organism>
<dbReference type="UniPathway" id="UPA00036">
    <property type="reaction ID" value="UER00496"/>
</dbReference>
<evidence type="ECO:0000259" key="8">
    <source>
        <dbReference type="PROSITE" id="PS51677"/>
    </source>
</evidence>
<keyword evidence="3 7" id="KW-0378">Hydrolase</keyword>
<dbReference type="GO" id="GO:0009103">
    <property type="term" value="P:lipopolysaccharide biosynthetic process"/>
    <property type="evidence" value="ECO:0007669"/>
    <property type="project" value="UniProtKB-UniRule"/>
</dbReference>
<gene>
    <name evidence="7" type="primary">arnD</name>
    <name evidence="9" type="ORF">SAMN02583745_01333</name>
</gene>
<keyword evidence="2 7" id="KW-0441">Lipid A biosynthesis</keyword>
<dbReference type="InterPro" id="IPR002509">
    <property type="entry name" value="NODB_dom"/>
</dbReference>
<keyword evidence="4 7" id="KW-0448">Lipopolysaccharide biosynthesis</keyword>
<dbReference type="GO" id="GO:0046677">
    <property type="term" value="P:response to antibiotic"/>
    <property type="evidence" value="ECO:0007669"/>
    <property type="project" value="UniProtKB-KW"/>
</dbReference>
<dbReference type="SUPFAM" id="SSF88713">
    <property type="entry name" value="Glycoside hydrolase/deacetylase"/>
    <property type="match status" value="1"/>
</dbReference>
<dbReference type="HAMAP" id="MF_01870">
    <property type="entry name" value="ArnD"/>
    <property type="match status" value="1"/>
</dbReference>
<dbReference type="EMBL" id="FOHV01000008">
    <property type="protein sequence ID" value="SET08407.1"/>
    <property type="molecule type" value="Genomic_DNA"/>
</dbReference>
<keyword evidence="10" id="KW-1185">Reference proteome</keyword>
<keyword evidence="5 7" id="KW-0443">Lipid metabolism</keyword>
<evidence type="ECO:0000256" key="2">
    <source>
        <dbReference type="ARBA" id="ARBA00022556"/>
    </source>
</evidence>
<comment type="similarity">
    <text evidence="7">Belongs to the polysaccharide deacetylase family. ArnD deformylase subfamily.</text>
</comment>
<evidence type="ECO:0000256" key="4">
    <source>
        <dbReference type="ARBA" id="ARBA00022985"/>
    </source>
</evidence>
<dbReference type="EC" id="3.5.1.n3" evidence="7"/>
<comment type="catalytic activity">
    <reaction evidence="7">
        <text>4-deoxy-4-formamido-alpha-L-arabinopyranosyl di-trans,octa-cis-undecaprenyl phosphate + H2O = 4-amino-4-deoxy-alpha-L-arabinopyranosyl di-trans,octa-cis-undecaprenyl phosphate + formate</text>
        <dbReference type="Rhea" id="RHEA:27734"/>
        <dbReference type="ChEBI" id="CHEBI:15377"/>
        <dbReference type="ChEBI" id="CHEBI:15740"/>
        <dbReference type="ChEBI" id="CHEBI:58909"/>
        <dbReference type="ChEBI" id="CHEBI:60463"/>
        <dbReference type="EC" id="3.5.1.n3"/>
    </reaction>
</comment>
<feature type="domain" description="NodB homology" evidence="8">
    <location>
        <begin position="2"/>
        <end position="261"/>
    </location>
</feature>
<reference evidence="10" key="1">
    <citation type="submission" date="2016-10" db="EMBL/GenBank/DDBJ databases">
        <authorList>
            <person name="Varghese N."/>
            <person name="Submissions S."/>
        </authorList>
    </citation>
    <scope>NUCLEOTIDE SEQUENCE [LARGE SCALE GENOMIC DNA]</scope>
    <source>
        <strain evidence="10">DSM 18579</strain>
    </source>
</reference>
<comment type="function">
    <text evidence="7">Catalyzes the deformylation of 4-deoxy-4-formamido-L-arabinose-phosphoundecaprenol to 4-amino-4-deoxy-L-arabinose-phosphoundecaprenol. The modified arabinose is attached to lipid A and is required for resistance to polymyxin and cationic antimicrobial peptides.</text>
</comment>
<evidence type="ECO:0000256" key="7">
    <source>
        <dbReference type="HAMAP-Rule" id="MF_01870"/>
    </source>
</evidence>
<dbReference type="NCBIfam" id="NF011923">
    <property type="entry name" value="PRK15394.1"/>
    <property type="match status" value="1"/>
</dbReference>
<name>A0A1I0BN59_9GAMM</name>
<evidence type="ECO:0000256" key="3">
    <source>
        <dbReference type="ARBA" id="ARBA00022801"/>
    </source>
</evidence>
<dbReference type="GO" id="GO:0009245">
    <property type="term" value="P:lipid A biosynthetic process"/>
    <property type="evidence" value="ECO:0007669"/>
    <property type="project" value="UniProtKB-UniRule"/>
</dbReference>
<dbReference type="RefSeq" id="WP_093318845.1">
    <property type="nucleotide sequence ID" value="NZ_FOHV01000008.1"/>
</dbReference>
<sequence>MKVVGLRIDVDTLKGTSIGVPNLLEILAKHNIKASFYFSVGPDNMGRHFWRLLRPHFLKKMLMSKAYSLYGWSILTAGTAWPGKLIGKHARLAIQMTKDEQHEIGMHAWDHHAWQRNIAHWPDEIILRQIELAMDELIGIVGNCVTSSAVAGWRATQRVIDIKSNFNFTYNSDCRGDTPFFPLLSDGTLGTIQVPVSLPTYDEIIGHTVSEEHYNAYILDKIHLHSGVPVYTIHAEVEGISKLALFENFLTMATKEQISFCPLIDLIPSSVEHLPICSIAKGFITGREGWVAQQKHMV</sequence>
<dbReference type="InterPro" id="IPR023557">
    <property type="entry name" value="ArnD"/>
</dbReference>
<protein>
    <recommendedName>
        <fullName evidence="7">Probable 4-deoxy-4-formamido-L-arabinose-phosphoundecaprenol deformylase ArnD</fullName>
        <ecNumber evidence="7">3.5.1.n3</ecNumber>
    </recommendedName>
</protein>
<comment type="pathway">
    <text evidence="7">Glycolipid biosynthesis; 4-amino-4-deoxy-alpha-L-arabinose undecaprenyl phosphate biosynthesis; 4-amino-4-deoxy-alpha-L-arabinose undecaprenyl phosphate from UDP-4-deoxy-4-formamido-beta-L-arabinose and undecaprenyl phosphate: step 2/2.</text>
</comment>
<evidence type="ECO:0000256" key="5">
    <source>
        <dbReference type="ARBA" id="ARBA00023098"/>
    </source>
</evidence>
<dbReference type="STRING" id="1123402.SAMN02583745_01333"/>
<evidence type="ECO:0000313" key="9">
    <source>
        <dbReference type="EMBL" id="SET08407.1"/>
    </source>
</evidence>
<dbReference type="Pfam" id="PF01522">
    <property type="entry name" value="Polysacc_deac_1"/>
    <property type="match status" value="1"/>
</dbReference>
<dbReference type="UniPathway" id="UPA00030"/>
<evidence type="ECO:0000313" key="10">
    <source>
        <dbReference type="Proteomes" id="UP000242642"/>
    </source>
</evidence>
<dbReference type="OrthoDB" id="5589314at2"/>
<keyword evidence="6 7" id="KW-0046">Antibiotic resistance</keyword>
<keyword evidence="1 7" id="KW-0444">Lipid biosynthesis</keyword>
<dbReference type="GO" id="GO:0036108">
    <property type="term" value="P:4-amino-4-deoxy-alpha-L-arabinopyranosyl undecaprenyl phosphate biosynthetic process"/>
    <property type="evidence" value="ECO:0007669"/>
    <property type="project" value="UniProtKB-UniRule"/>
</dbReference>
<comment type="pathway">
    <text evidence="7">Bacterial outer membrane biogenesis; lipopolysaccharide biosynthesis.</text>
</comment>
<dbReference type="Proteomes" id="UP000242642">
    <property type="component" value="Unassembled WGS sequence"/>
</dbReference>
<accession>A0A1I0BN59</accession>
<dbReference type="GO" id="GO:0016020">
    <property type="term" value="C:membrane"/>
    <property type="evidence" value="ECO:0007669"/>
    <property type="project" value="GOC"/>
</dbReference>
<dbReference type="PROSITE" id="PS51677">
    <property type="entry name" value="NODB"/>
    <property type="match status" value="1"/>
</dbReference>
<dbReference type="AlphaFoldDB" id="A0A1I0BN59"/>
<dbReference type="InterPro" id="IPR011330">
    <property type="entry name" value="Glyco_hydro/deAcase_b/a-brl"/>
</dbReference>